<dbReference type="InterPro" id="IPR000917">
    <property type="entry name" value="Sulfatase_N"/>
</dbReference>
<evidence type="ECO:0000256" key="3">
    <source>
        <dbReference type="ARBA" id="ARBA00022801"/>
    </source>
</evidence>
<protein>
    <recommendedName>
        <fullName evidence="4">Sulfatase N-terminal domain-containing protein</fullName>
    </recommendedName>
</protein>
<accession>A0A382VV70</accession>
<proteinExistence type="inferred from homology"/>
<dbReference type="GO" id="GO:0005737">
    <property type="term" value="C:cytoplasm"/>
    <property type="evidence" value="ECO:0007669"/>
    <property type="project" value="TreeGrafter"/>
</dbReference>
<evidence type="ECO:0000256" key="1">
    <source>
        <dbReference type="ARBA" id="ARBA00008779"/>
    </source>
</evidence>
<dbReference type="Gene3D" id="3.40.720.10">
    <property type="entry name" value="Alkaline Phosphatase, subunit A"/>
    <property type="match status" value="1"/>
</dbReference>
<dbReference type="AlphaFoldDB" id="A0A382VV70"/>
<keyword evidence="3" id="KW-0378">Hydrolase</keyword>
<name>A0A382VV70_9ZZZZ</name>
<dbReference type="InterPro" id="IPR017850">
    <property type="entry name" value="Alkaline_phosphatase_core_sf"/>
</dbReference>
<dbReference type="EMBL" id="UINC01154465">
    <property type="protein sequence ID" value="SVD49768.1"/>
    <property type="molecule type" value="Genomic_DNA"/>
</dbReference>
<feature type="non-terminal residue" evidence="5">
    <location>
        <position position="96"/>
    </location>
</feature>
<dbReference type="GO" id="GO:0008484">
    <property type="term" value="F:sulfuric ester hydrolase activity"/>
    <property type="evidence" value="ECO:0007669"/>
    <property type="project" value="TreeGrafter"/>
</dbReference>
<evidence type="ECO:0000313" key="5">
    <source>
        <dbReference type="EMBL" id="SVD49768.1"/>
    </source>
</evidence>
<dbReference type="PROSITE" id="PS00523">
    <property type="entry name" value="SULFATASE_1"/>
    <property type="match status" value="1"/>
</dbReference>
<comment type="similarity">
    <text evidence="1">Belongs to the sulfatase family.</text>
</comment>
<dbReference type="Pfam" id="PF00884">
    <property type="entry name" value="Sulfatase"/>
    <property type="match status" value="1"/>
</dbReference>
<dbReference type="GO" id="GO:0046872">
    <property type="term" value="F:metal ion binding"/>
    <property type="evidence" value="ECO:0007669"/>
    <property type="project" value="UniProtKB-KW"/>
</dbReference>
<organism evidence="5">
    <name type="scientific">marine metagenome</name>
    <dbReference type="NCBI Taxonomy" id="408172"/>
    <lineage>
        <taxon>unclassified sequences</taxon>
        <taxon>metagenomes</taxon>
        <taxon>ecological metagenomes</taxon>
    </lineage>
</organism>
<evidence type="ECO:0000256" key="2">
    <source>
        <dbReference type="ARBA" id="ARBA00022723"/>
    </source>
</evidence>
<dbReference type="SUPFAM" id="SSF53649">
    <property type="entry name" value="Alkaline phosphatase-like"/>
    <property type="match status" value="1"/>
</dbReference>
<reference evidence="5" key="1">
    <citation type="submission" date="2018-05" db="EMBL/GenBank/DDBJ databases">
        <authorList>
            <person name="Lanie J.A."/>
            <person name="Ng W.-L."/>
            <person name="Kazmierczak K.M."/>
            <person name="Andrzejewski T.M."/>
            <person name="Davidsen T.M."/>
            <person name="Wayne K.J."/>
            <person name="Tettelin H."/>
            <person name="Glass J.I."/>
            <person name="Rusch D."/>
            <person name="Podicherti R."/>
            <person name="Tsui H.-C.T."/>
            <person name="Winkler M.E."/>
        </authorList>
    </citation>
    <scope>NUCLEOTIDE SEQUENCE</scope>
</reference>
<gene>
    <name evidence="5" type="ORF">METZ01_LOCUS402622</name>
</gene>
<sequence>MNARSIINWTCFLVLLNFTHGLFAKEHPNVLFIAVDDLNDWVGCLGGHPQAKTPNIDALAKRGILFEQAYCAAPLCSPSRTAIMTGLAPSNTGIYG</sequence>
<keyword evidence="2" id="KW-0479">Metal-binding</keyword>
<evidence type="ECO:0000259" key="4">
    <source>
        <dbReference type="Pfam" id="PF00884"/>
    </source>
</evidence>
<dbReference type="PANTHER" id="PTHR45953">
    <property type="entry name" value="IDURONATE 2-SULFATASE"/>
    <property type="match status" value="1"/>
</dbReference>
<dbReference type="InterPro" id="IPR024607">
    <property type="entry name" value="Sulfatase_CS"/>
</dbReference>
<feature type="domain" description="Sulfatase N-terminal" evidence="4">
    <location>
        <begin position="28"/>
        <end position="95"/>
    </location>
</feature>
<dbReference type="PANTHER" id="PTHR45953:SF1">
    <property type="entry name" value="IDURONATE 2-SULFATASE"/>
    <property type="match status" value="1"/>
</dbReference>